<dbReference type="KEGG" id="hfv:R50_1405"/>
<evidence type="ECO:0000256" key="1">
    <source>
        <dbReference type="SAM" id="Phobius"/>
    </source>
</evidence>
<evidence type="ECO:0000313" key="3">
    <source>
        <dbReference type="Proteomes" id="UP000503399"/>
    </source>
</evidence>
<evidence type="ECO:0008006" key="4">
    <source>
        <dbReference type="Google" id="ProtNLM"/>
    </source>
</evidence>
<dbReference type="InterPro" id="IPR014245">
    <property type="entry name" value="Spore_III_AF"/>
</dbReference>
<protein>
    <recommendedName>
        <fullName evidence="4">Stage III sporulation protein AF</fullName>
    </recommendedName>
</protein>
<dbReference type="AlphaFoldDB" id="A0A6F8ZGA2"/>
<gene>
    <name evidence="2" type="ORF">R50_1405</name>
</gene>
<organism evidence="2 3">
    <name type="scientific">Candidatus Hydrogenisulfobacillus filiaventi</name>
    <dbReference type="NCBI Taxonomy" id="2707344"/>
    <lineage>
        <taxon>Bacteria</taxon>
        <taxon>Bacillati</taxon>
        <taxon>Bacillota</taxon>
        <taxon>Clostridia</taxon>
        <taxon>Eubacteriales</taxon>
        <taxon>Clostridiales Family XVII. Incertae Sedis</taxon>
        <taxon>Candidatus Hydrogenisulfobacillus</taxon>
    </lineage>
</organism>
<keyword evidence="1" id="KW-0472">Membrane</keyword>
<keyword evidence="1" id="KW-1133">Transmembrane helix</keyword>
<reference evidence="2 3" key="1">
    <citation type="submission" date="2020-02" db="EMBL/GenBank/DDBJ databases">
        <authorList>
            <person name="Hogendoorn C."/>
        </authorList>
    </citation>
    <scope>NUCLEOTIDE SEQUENCE [LARGE SCALE GENOMIC DNA]</scope>
    <source>
        <strain evidence="2">R501</strain>
    </source>
</reference>
<sequence length="159" mass="16255">MLATVSDWVRTLVVVALLGNLLEWVLPDSSLRRHAGLVVGLVLLLAILGPFARLFGNARAALTGAGGYVGGGAGYGALIREEEAQQAAAILEAYPGVTAARVQIGRGPGAPATVAVRARRPPGPHFRAYVAAALAAATGRQGRAFRLQVLPVAAGKGES</sequence>
<keyword evidence="1" id="KW-0812">Transmembrane</keyword>
<name>A0A6F8ZGA2_9FIRM</name>
<proteinExistence type="predicted"/>
<keyword evidence="3" id="KW-1185">Reference proteome</keyword>
<dbReference type="Proteomes" id="UP000503399">
    <property type="component" value="Chromosome"/>
</dbReference>
<feature type="transmembrane region" description="Helical" evidence="1">
    <location>
        <begin position="37"/>
        <end position="55"/>
    </location>
</feature>
<accession>A0A6F8ZGA2</accession>
<evidence type="ECO:0000313" key="2">
    <source>
        <dbReference type="EMBL" id="CAB1128911.1"/>
    </source>
</evidence>
<dbReference type="EMBL" id="LR778114">
    <property type="protein sequence ID" value="CAB1128911.1"/>
    <property type="molecule type" value="Genomic_DNA"/>
</dbReference>
<dbReference type="Pfam" id="PF09581">
    <property type="entry name" value="Spore_III_AF"/>
    <property type="match status" value="1"/>
</dbReference>